<keyword evidence="2" id="KW-0808">Transferase</keyword>
<dbReference type="EC" id="2.3.-.-" evidence="2"/>
<dbReference type="GO" id="GO:0016746">
    <property type="term" value="F:acyltransferase activity"/>
    <property type="evidence" value="ECO:0007669"/>
    <property type="project" value="UniProtKB-KW"/>
</dbReference>
<dbReference type="EMBL" id="JBHTAI010000031">
    <property type="protein sequence ID" value="MFC7153232.1"/>
    <property type="molecule type" value="Genomic_DNA"/>
</dbReference>
<reference evidence="3" key="1">
    <citation type="journal article" date="2019" name="Int. J. Syst. Evol. Microbiol.">
        <title>The Global Catalogue of Microorganisms (GCM) 10K type strain sequencing project: providing services to taxonomists for standard genome sequencing and annotation.</title>
        <authorList>
            <consortium name="The Broad Institute Genomics Platform"/>
            <consortium name="The Broad Institute Genome Sequencing Center for Infectious Disease"/>
            <person name="Wu L."/>
            <person name="Ma J."/>
        </authorList>
    </citation>
    <scope>NUCLEOTIDE SEQUENCE [LARGE SCALE GENOMIC DNA]</scope>
    <source>
        <strain evidence="3">KCTC 12907</strain>
    </source>
</reference>
<dbReference type="PROSITE" id="PS51186">
    <property type="entry name" value="GNAT"/>
    <property type="match status" value="1"/>
</dbReference>
<evidence type="ECO:0000313" key="3">
    <source>
        <dbReference type="Proteomes" id="UP001596378"/>
    </source>
</evidence>
<evidence type="ECO:0000313" key="2">
    <source>
        <dbReference type="EMBL" id="MFC7153232.1"/>
    </source>
</evidence>
<gene>
    <name evidence="2" type="ORF">ACFQMJ_32315</name>
</gene>
<dbReference type="Gene3D" id="3.40.630.30">
    <property type="match status" value="1"/>
</dbReference>
<dbReference type="Proteomes" id="UP001596378">
    <property type="component" value="Unassembled WGS sequence"/>
</dbReference>
<protein>
    <submittedName>
        <fullName evidence="2">GNAT family N-acetyltransferase</fullName>
        <ecNumber evidence="2">2.3.-.-</ecNumber>
    </submittedName>
</protein>
<dbReference type="RefSeq" id="WP_378107771.1">
    <property type="nucleotide sequence ID" value="NZ_JBHSUP010000026.1"/>
</dbReference>
<name>A0ABW2FJB5_9BACL</name>
<sequence length="180" mass="20619">MEIYVQDSEVDLDSFSCGGLSLMDISLHKSGIAEASVIHEMQVRAFRPLLEKYQDFETSPANESVERIVARMNQPYSVYYVIKASDHVVGAIRIVGKENRTYRVSPIFILPEFQGKGIAQQVFAAIERQYSDARAWELDTILQERGNCYLYEKLGYTRTGKTEVINDKMTIVFYEKKIAK</sequence>
<accession>A0ABW2FJB5</accession>
<dbReference type="SUPFAM" id="SSF55729">
    <property type="entry name" value="Acyl-CoA N-acyltransferases (Nat)"/>
    <property type="match status" value="1"/>
</dbReference>
<dbReference type="InterPro" id="IPR000182">
    <property type="entry name" value="GNAT_dom"/>
</dbReference>
<dbReference type="CDD" id="cd04301">
    <property type="entry name" value="NAT_SF"/>
    <property type="match status" value="1"/>
</dbReference>
<keyword evidence="3" id="KW-1185">Reference proteome</keyword>
<evidence type="ECO:0000259" key="1">
    <source>
        <dbReference type="PROSITE" id="PS51186"/>
    </source>
</evidence>
<proteinExistence type="predicted"/>
<feature type="domain" description="N-acetyltransferase" evidence="1">
    <location>
        <begin position="36"/>
        <end position="180"/>
    </location>
</feature>
<keyword evidence="2" id="KW-0012">Acyltransferase</keyword>
<comment type="caution">
    <text evidence="2">The sequence shown here is derived from an EMBL/GenBank/DDBJ whole genome shotgun (WGS) entry which is preliminary data.</text>
</comment>
<dbReference type="InterPro" id="IPR016181">
    <property type="entry name" value="Acyl_CoA_acyltransferase"/>
</dbReference>
<dbReference type="Pfam" id="PF13673">
    <property type="entry name" value="Acetyltransf_10"/>
    <property type="match status" value="1"/>
</dbReference>
<organism evidence="2 3">
    <name type="scientific">Cohnella cellulosilytica</name>
    <dbReference type="NCBI Taxonomy" id="986710"/>
    <lineage>
        <taxon>Bacteria</taxon>
        <taxon>Bacillati</taxon>
        <taxon>Bacillota</taxon>
        <taxon>Bacilli</taxon>
        <taxon>Bacillales</taxon>
        <taxon>Paenibacillaceae</taxon>
        <taxon>Cohnella</taxon>
    </lineage>
</organism>